<dbReference type="OrthoDB" id="336885at2759"/>
<feature type="domain" description="DNA polymerase alpha subunit B N-terminal" evidence="7">
    <location>
        <begin position="8"/>
        <end position="73"/>
    </location>
</feature>
<evidence type="ECO:0000256" key="1">
    <source>
        <dbReference type="ARBA" id="ARBA00004123"/>
    </source>
</evidence>
<evidence type="ECO:0000259" key="6">
    <source>
        <dbReference type="Pfam" id="PF04042"/>
    </source>
</evidence>
<evidence type="ECO:0000259" key="7">
    <source>
        <dbReference type="Pfam" id="PF08418"/>
    </source>
</evidence>
<dbReference type="Gene3D" id="1.10.8.530">
    <property type="entry name" value="DNA polymerase alpha-primase, subunit B, N-terminal domain"/>
    <property type="match status" value="1"/>
</dbReference>
<keyword evidence="5" id="KW-0539">Nucleus</keyword>
<dbReference type="GO" id="GO:0006270">
    <property type="term" value="P:DNA replication initiation"/>
    <property type="evidence" value="ECO:0007669"/>
    <property type="project" value="TreeGrafter"/>
</dbReference>
<dbReference type="InterPro" id="IPR016722">
    <property type="entry name" value="DNA_pol_alpha_bsu"/>
</dbReference>
<dbReference type="PIRSF" id="PIRSF018300">
    <property type="entry name" value="DNA_pol_alph_2"/>
    <property type="match status" value="1"/>
</dbReference>
<reference evidence="9" key="1">
    <citation type="submission" date="2020-11" db="EMBL/GenBank/DDBJ databases">
        <authorList>
            <person name="Tran Van P."/>
        </authorList>
    </citation>
    <scope>NUCLEOTIDE SEQUENCE</scope>
</reference>
<dbReference type="GO" id="GO:0005658">
    <property type="term" value="C:alpha DNA polymerase:primase complex"/>
    <property type="evidence" value="ECO:0007669"/>
    <property type="project" value="TreeGrafter"/>
</dbReference>
<evidence type="ECO:0000256" key="5">
    <source>
        <dbReference type="ARBA" id="ARBA00023242"/>
    </source>
</evidence>
<dbReference type="InterPro" id="IPR007185">
    <property type="entry name" value="DNA_pol_a/d/e_bsu"/>
</dbReference>
<feature type="domain" description="DNA polymerase alpha subunit B OB" evidence="8">
    <location>
        <begin position="216"/>
        <end position="320"/>
    </location>
</feature>
<gene>
    <name evidence="9" type="ORF">NMOB1V02_LOCUS12010</name>
</gene>
<dbReference type="InterPro" id="IPR013627">
    <property type="entry name" value="Pol_alpha_B_N"/>
</dbReference>
<sequence>MAENGPEYIQAELENFGVEMNLSLAEKLHELSVAYGVSDDDIVSEWFTFSQTLTDPIPTLDKILAMEKSVLVKRNTISTPLIPPKHTPTPTRQSEVRRMDVDVDILAAIYNDGEAPHVTPKIVRQDKSLRGAKTPSVLFTPNNSSPGACTPSEKYVNRLGKGQVMEVVKFGEPFAPSSWKNSARSEINASVRLLNEELALTETYAYMCDRLDIQRQVLFTAAEELGKIMLEDLTAGNPVPCILESAQEYYCVGRIFCDSRGKLNNASVFLENCSSDAVGSIATLDLSHLADKQYSFFPGQIVVVKGSNPTGKKIIVSELHTGSVPEACDLNLDFRGTLRVAVCSGPYSAASNMLYEPFKDLIEELKQLKPHVVILCGPFVDANNVCVSEDGLSVEYSTIFNETVAELCELGCQVAVIASANDVHHDAVYPTPPYTTSLKVPENVKFFSDPCLLRINGLVVGCTATDILFHLGKEELNVGGGDRFHRLGEYILKQ</sequence>
<dbReference type="Pfam" id="PF04042">
    <property type="entry name" value="DNA_pol_E_B"/>
    <property type="match status" value="1"/>
</dbReference>
<feature type="non-terminal residue" evidence="9">
    <location>
        <position position="494"/>
    </location>
</feature>
<comment type="similarity">
    <text evidence="2">Belongs to the DNA polymerase alpha subunit B family.</text>
</comment>
<dbReference type="Pfam" id="PF08418">
    <property type="entry name" value="Pol_alpha_B_N"/>
    <property type="match status" value="1"/>
</dbReference>
<comment type="subcellular location">
    <subcellularLocation>
        <location evidence="1">Nucleus</location>
    </subcellularLocation>
</comment>
<dbReference type="EMBL" id="OA890102">
    <property type="protein sequence ID" value="CAD7284403.1"/>
    <property type="molecule type" value="Genomic_DNA"/>
</dbReference>
<dbReference type="GO" id="GO:0003677">
    <property type="term" value="F:DNA binding"/>
    <property type="evidence" value="ECO:0007669"/>
    <property type="project" value="InterPro"/>
</dbReference>
<feature type="domain" description="DNA polymerase alpha/delta/epsilon subunit B" evidence="6">
    <location>
        <begin position="340"/>
        <end position="494"/>
    </location>
</feature>
<dbReference type="Gene3D" id="3.60.21.60">
    <property type="match status" value="1"/>
</dbReference>
<accession>A0A7R9GL50</accession>
<dbReference type="EMBL" id="CAJPEX010008065">
    <property type="protein sequence ID" value="CAG0924555.1"/>
    <property type="molecule type" value="Genomic_DNA"/>
</dbReference>
<dbReference type="PANTHER" id="PTHR23061:SF12">
    <property type="entry name" value="DNA POLYMERASE ALPHA SUBUNIT B"/>
    <property type="match status" value="1"/>
</dbReference>
<dbReference type="PANTHER" id="PTHR23061">
    <property type="entry name" value="DNA POLYMERASE 2 ALPHA 70 KDA SUBUNIT"/>
    <property type="match status" value="1"/>
</dbReference>
<dbReference type="AlphaFoldDB" id="A0A7R9GL50"/>
<keyword evidence="10" id="KW-1185">Reference proteome</keyword>
<evidence type="ECO:0000313" key="9">
    <source>
        <dbReference type="EMBL" id="CAD7284403.1"/>
    </source>
</evidence>
<evidence type="ECO:0000259" key="8">
    <source>
        <dbReference type="Pfam" id="PF22062"/>
    </source>
</evidence>
<evidence type="ECO:0000256" key="4">
    <source>
        <dbReference type="ARBA" id="ARBA00022705"/>
    </source>
</evidence>
<protein>
    <recommendedName>
        <fullName evidence="3">DNA polymerase alpha subunit B</fullName>
    </recommendedName>
</protein>
<dbReference type="Proteomes" id="UP000678499">
    <property type="component" value="Unassembled WGS sequence"/>
</dbReference>
<proteinExistence type="inferred from homology"/>
<keyword evidence="4" id="KW-0235">DNA replication</keyword>
<evidence type="ECO:0000256" key="3">
    <source>
        <dbReference type="ARBA" id="ARBA00018596"/>
    </source>
</evidence>
<organism evidence="9">
    <name type="scientific">Notodromas monacha</name>
    <dbReference type="NCBI Taxonomy" id="399045"/>
    <lineage>
        <taxon>Eukaryota</taxon>
        <taxon>Metazoa</taxon>
        <taxon>Ecdysozoa</taxon>
        <taxon>Arthropoda</taxon>
        <taxon>Crustacea</taxon>
        <taxon>Oligostraca</taxon>
        <taxon>Ostracoda</taxon>
        <taxon>Podocopa</taxon>
        <taxon>Podocopida</taxon>
        <taxon>Cypridocopina</taxon>
        <taxon>Cypridoidea</taxon>
        <taxon>Cyprididae</taxon>
        <taxon>Notodromas</taxon>
    </lineage>
</organism>
<dbReference type="InterPro" id="IPR043034">
    <property type="entry name" value="DNA_pol_alpha_B_N_sf"/>
</dbReference>
<evidence type="ECO:0000313" key="10">
    <source>
        <dbReference type="Proteomes" id="UP000678499"/>
    </source>
</evidence>
<name>A0A7R9GL50_9CRUS</name>
<dbReference type="Pfam" id="PF22062">
    <property type="entry name" value="OB_DPOA2"/>
    <property type="match status" value="1"/>
</dbReference>
<evidence type="ECO:0000256" key="2">
    <source>
        <dbReference type="ARBA" id="ARBA00007299"/>
    </source>
</evidence>
<dbReference type="InterPro" id="IPR054300">
    <property type="entry name" value="OB_DPOA2"/>
</dbReference>